<feature type="domain" description="Amidohydrolase-related" evidence="2">
    <location>
        <begin position="5"/>
        <end position="286"/>
    </location>
</feature>
<gene>
    <name evidence="3" type="ORF">FB547_11453</name>
</gene>
<dbReference type="InterPro" id="IPR006680">
    <property type="entry name" value="Amidohydro-rel"/>
</dbReference>
<dbReference type="Pfam" id="PF04909">
    <property type="entry name" value="Amidohydro_2"/>
    <property type="match status" value="1"/>
</dbReference>
<dbReference type="GO" id="GO:0016831">
    <property type="term" value="F:carboxy-lyase activity"/>
    <property type="evidence" value="ECO:0007669"/>
    <property type="project" value="InterPro"/>
</dbReference>
<reference evidence="3 4" key="1">
    <citation type="submission" date="2019-06" db="EMBL/GenBank/DDBJ databases">
        <title>Sorghum-associated microbial communities from plants grown in Nebraska, USA.</title>
        <authorList>
            <person name="Schachtman D."/>
        </authorList>
    </citation>
    <scope>NUCLEOTIDE SEQUENCE [LARGE SCALE GENOMIC DNA]</scope>
    <source>
        <strain evidence="3 4">T529</strain>
    </source>
</reference>
<comment type="caution">
    <text evidence="3">The sequence shown here is derived from an EMBL/GenBank/DDBJ whole genome shotgun (WGS) entry which is preliminary data.</text>
</comment>
<proteinExistence type="predicted"/>
<dbReference type="GO" id="GO:0019748">
    <property type="term" value="P:secondary metabolic process"/>
    <property type="evidence" value="ECO:0007669"/>
    <property type="project" value="TreeGrafter"/>
</dbReference>
<protein>
    <submittedName>
        <fullName evidence="3">Aminocarboxymuconate-semialdehyde decarboxylase</fullName>
    </submittedName>
</protein>
<name>A0A561BB83_9BURK</name>
<dbReference type="GO" id="GO:0005737">
    <property type="term" value="C:cytoplasm"/>
    <property type="evidence" value="ECO:0007669"/>
    <property type="project" value="TreeGrafter"/>
</dbReference>
<dbReference type="PANTHER" id="PTHR21240:SF28">
    <property type="entry name" value="ISO-OROTATE DECARBOXYLASE (EUROFUNG)"/>
    <property type="match status" value="1"/>
</dbReference>
<dbReference type="SUPFAM" id="SSF51556">
    <property type="entry name" value="Metallo-dependent hydrolases"/>
    <property type="match status" value="1"/>
</dbReference>
<dbReference type="InterPro" id="IPR032465">
    <property type="entry name" value="ACMSD"/>
</dbReference>
<evidence type="ECO:0000259" key="2">
    <source>
        <dbReference type="Pfam" id="PF04909"/>
    </source>
</evidence>
<dbReference type="OrthoDB" id="8673173at2"/>
<evidence type="ECO:0000313" key="4">
    <source>
        <dbReference type="Proteomes" id="UP000319722"/>
    </source>
</evidence>
<dbReference type="PANTHER" id="PTHR21240">
    <property type="entry name" value="2-AMINO-3-CARBOXYLMUCONATE-6-SEMIALDEHYDE DECARBOXYLASE"/>
    <property type="match status" value="1"/>
</dbReference>
<dbReference type="AlphaFoldDB" id="A0A561BB83"/>
<organism evidence="3 4">
    <name type="scientific">Variovorax beijingensis</name>
    <dbReference type="NCBI Taxonomy" id="2496117"/>
    <lineage>
        <taxon>Bacteria</taxon>
        <taxon>Pseudomonadati</taxon>
        <taxon>Pseudomonadota</taxon>
        <taxon>Betaproteobacteria</taxon>
        <taxon>Burkholderiales</taxon>
        <taxon>Comamonadaceae</taxon>
        <taxon>Variovorax</taxon>
    </lineage>
</organism>
<dbReference type="EMBL" id="VIVL01000014">
    <property type="protein sequence ID" value="TWD75982.1"/>
    <property type="molecule type" value="Genomic_DNA"/>
</dbReference>
<dbReference type="Proteomes" id="UP000319722">
    <property type="component" value="Unassembled WGS sequence"/>
</dbReference>
<evidence type="ECO:0000256" key="1">
    <source>
        <dbReference type="ARBA" id="ARBA00023239"/>
    </source>
</evidence>
<accession>A0A561BB83</accession>
<keyword evidence="1" id="KW-0456">Lyase</keyword>
<dbReference type="RefSeq" id="WP_145747042.1">
    <property type="nucleotide sequence ID" value="NZ_VIVL01000014.1"/>
</dbReference>
<sequence length="291" mass="32111">MTDLDVHTHLAPINAAQLEGLPGVRWLPEQPALELDGHRVGVRALFEPERLLEWMGTHAIARALVSIPPPLYRQHLPEDQALEWARYVNQELLAVCARSEGRLSAMLHLPLEHPGLLARLIEEHQDTPFGGVAMAAGGHPGIVYSDAHYALLWEWLNDRGVFTFLHPGACTDTRLAKFYLENLLGNPYETGVAASHLVLAGIPARYPRIRFCLAHAGGAFTALVGRLQKGFDTQRPGVDLGVEPPLQAARRFYADGIAHHPAALRLAREVLGEDKLLFGSDWPFPMGLEKP</sequence>
<dbReference type="Gene3D" id="3.20.20.140">
    <property type="entry name" value="Metal-dependent hydrolases"/>
    <property type="match status" value="1"/>
</dbReference>
<dbReference type="GO" id="GO:0016787">
    <property type="term" value="F:hydrolase activity"/>
    <property type="evidence" value="ECO:0007669"/>
    <property type="project" value="InterPro"/>
</dbReference>
<evidence type="ECO:0000313" key="3">
    <source>
        <dbReference type="EMBL" id="TWD75982.1"/>
    </source>
</evidence>
<dbReference type="InterPro" id="IPR032466">
    <property type="entry name" value="Metal_Hydrolase"/>
</dbReference>